<evidence type="ECO:0000256" key="1">
    <source>
        <dbReference type="ARBA" id="ARBA00023002"/>
    </source>
</evidence>
<reference evidence="4 5" key="1">
    <citation type="submission" date="2019-07" db="EMBL/GenBank/DDBJ databases">
        <title>Microbispora hainanensis DSM 45428.</title>
        <authorList>
            <person name="Thawai C."/>
        </authorList>
    </citation>
    <scope>NUCLEOTIDE SEQUENCE [LARGE SCALE GENOMIC DNA]</scope>
    <source>
        <strain evidence="4 5">DSM 45428</strain>
    </source>
</reference>
<dbReference type="InterPro" id="IPR002938">
    <property type="entry name" value="FAD-bd"/>
</dbReference>
<dbReference type="RefSeq" id="WP_142623262.1">
    <property type="nucleotide sequence ID" value="NZ_VIRM01000043.1"/>
</dbReference>
<dbReference type="NCBIfam" id="NF004834">
    <property type="entry name" value="PRK06185.1-3"/>
    <property type="match status" value="1"/>
</dbReference>
<comment type="caution">
    <text evidence="4">The sequence shown here is derived from an EMBL/GenBank/DDBJ whole genome shotgun (WGS) entry which is preliminary data.</text>
</comment>
<dbReference type="AlphaFoldDB" id="A0A544YLJ4"/>
<dbReference type="Proteomes" id="UP000316541">
    <property type="component" value="Unassembled WGS sequence"/>
</dbReference>
<feature type="domain" description="FAD-binding" evidence="3">
    <location>
        <begin position="2"/>
        <end position="337"/>
    </location>
</feature>
<name>A0A544YLJ4_9ACTN</name>
<evidence type="ECO:0000256" key="2">
    <source>
        <dbReference type="SAM" id="MobiDB-lite"/>
    </source>
</evidence>
<dbReference type="SUPFAM" id="SSF51905">
    <property type="entry name" value="FAD/NAD(P)-binding domain"/>
    <property type="match status" value="1"/>
</dbReference>
<dbReference type="PANTHER" id="PTHR43476:SF5">
    <property type="entry name" value="FAD-DEPENDENT MONOOXYGENASE"/>
    <property type="match status" value="1"/>
</dbReference>
<keyword evidence="1" id="KW-0560">Oxidoreductase</keyword>
<dbReference type="EMBL" id="VIRM01000043">
    <property type="protein sequence ID" value="TQS17643.1"/>
    <property type="molecule type" value="Genomic_DNA"/>
</dbReference>
<evidence type="ECO:0000313" key="4">
    <source>
        <dbReference type="EMBL" id="TQS17643.1"/>
    </source>
</evidence>
<dbReference type="InterPro" id="IPR050631">
    <property type="entry name" value="PheA/TfdB_FAD_monoxygenase"/>
</dbReference>
<sequence length="437" mass="47963">METTCVIAGGGPAGAMLALLLARAGVDVTLLEKHADFLRDFRGDTIHPSTLQILDEISLGEAFHRLPHRKAYTMSIRTDDGEVPIADLRHLPGKYRYIAFVPQWDFLDLLTREAAAYPNFHLLMNAKVVDLVRHDGAVRGVRYRDERGEEHEIRAVLTVGADGRHSDVRRAAGLAPKRFGAPMDVVWFRLPRAEGDPEQPFLRASAGRLMVAINRETYWQLAYIIPKGGFTALEAKGIGELRREVGRLLPFLGGRTGDLHGFDETGMLSVEVNRLTRWHLPGLLLIGDAAHAMSPVFGVGINLAVADAVAAAGIVGPALLRGRAPSAVLAKVERRRKVPTIIVQTAQRVVQDRLIRPALAGPVARIPALTRVPVVRSLVARFIGLGVLPEHVRLPLREKDLSKWTGRGPHGTGCNNLGSRERNEPRPRERPCPGRLA</sequence>
<evidence type="ECO:0000313" key="5">
    <source>
        <dbReference type="Proteomes" id="UP000316541"/>
    </source>
</evidence>
<dbReference type="InterPro" id="IPR036188">
    <property type="entry name" value="FAD/NAD-bd_sf"/>
</dbReference>
<dbReference type="GO" id="GO:0016491">
    <property type="term" value="F:oxidoreductase activity"/>
    <property type="evidence" value="ECO:0007669"/>
    <property type="project" value="UniProtKB-KW"/>
</dbReference>
<organism evidence="4 5">
    <name type="scientific">Microbispora hainanensis</name>
    <dbReference type="NCBI Taxonomy" id="568844"/>
    <lineage>
        <taxon>Bacteria</taxon>
        <taxon>Bacillati</taxon>
        <taxon>Actinomycetota</taxon>
        <taxon>Actinomycetes</taxon>
        <taxon>Streptosporangiales</taxon>
        <taxon>Streptosporangiaceae</taxon>
        <taxon>Microbispora</taxon>
    </lineage>
</organism>
<dbReference type="Pfam" id="PF01494">
    <property type="entry name" value="FAD_binding_3"/>
    <property type="match status" value="1"/>
</dbReference>
<feature type="compositionally biased region" description="Basic and acidic residues" evidence="2">
    <location>
        <begin position="419"/>
        <end position="437"/>
    </location>
</feature>
<evidence type="ECO:0000259" key="3">
    <source>
        <dbReference type="Pfam" id="PF01494"/>
    </source>
</evidence>
<dbReference type="GO" id="GO:0071949">
    <property type="term" value="F:FAD binding"/>
    <property type="evidence" value="ECO:0007669"/>
    <property type="project" value="InterPro"/>
</dbReference>
<gene>
    <name evidence="4" type="ORF">FLX08_28615</name>
</gene>
<accession>A0A544YLJ4</accession>
<proteinExistence type="predicted"/>
<dbReference type="PANTHER" id="PTHR43476">
    <property type="entry name" value="3-(3-HYDROXY-PHENYL)PROPIONATE/3-HYDROXYCINNAMIC ACID HYDROXYLASE"/>
    <property type="match status" value="1"/>
</dbReference>
<dbReference type="PRINTS" id="PR00420">
    <property type="entry name" value="RNGMNOXGNASE"/>
</dbReference>
<protein>
    <submittedName>
        <fullName evidence="4">FAD-dependent oxidoreductase</fullName>
    </submittedName>
</protein>
<feature type="region of interest" description="Disordered" evidence="2">
    <location>
        <begin position="402"/>
        <end position="437"/>
    </location>
</feature>
<dbReference type="Gene3D" id="3.50.50.60">
    <property type="entry name" value="FAD/NAD(P)-binding domain"/>
    <property type="match status" value="2"/>
</dbReference>
<dbReference type="NCBIfam" id="NF004833">
    <property type="entry name" value="PRK06185.1-1"/>
    <property type="match status" value="1"/>
</dbReference>